<dbReference type="Proteomes" id="UP000823941">
    <property type="component" value="Chromosome 30"/>
</dbReference>
<feature type="compositionally biased region" description="Basic and acidic residues" evidence="2">
    <location>
        <begin position="927"/>
        <end position="947"/>
    </location>
</feature>
<organism evidence="3 4">
    <name type="scientific">Plutella xylostella</name>
    <name type="common">Diamondback moth</name>
    <name type="synonym">Plutella maculipennis</name>
    <dbReference type="NCBI Taxonomy" id="51655"/>
    <lineage>
        <taxon>Eukaryota</taxon>
        <taxon>Metazoa</taxon>
        <taxon>Ecdysozoa</taxon>
        <taxon>Arthropoda</taxon>
        <taxon>Hexapoda</taxon>
        <taxon>Insecta</taxon>
        <taxon>Pterygota</taxon>
        <taxon>Neoptera</taxon>
        <taxon>Endopterygota</taxon>
        <taxon>Lepidoptera</taxon>
        <taxon>Glossata</taxon>
        <taxon>Ditrysia</taxon>
        <taxon>Yponomeutoidea</taxon>
        <taxon>Plutellidae</taxon>
        <taxon>Plutella</taxon>
    </lineage>
</organism>
<protein>
    <recommendedName>
        <fullName evidence="5">Protein phosphatase 1 regulatory subunit 15A/B C-terminal domain-containing protein</fullName>
    </recommendedName>
</protein>
<dbReference type="PANTHER" id="PTHR16489">
    <property type="entry name" value="GH11727P"/>
    <property type="match status" value="1"/>
</dbReference>
<evidence type="ECO:0008006" key="5">
    <source>
        <dbReference type="Google" id="ProtNLM"/>
    </source>
</evidence>
<name>A0ABQ7PRF8_PLUXY</name>
<dbReference type="InterPro" id="IPR051254">
    <property type="entry name" value="PPP1R15"/>
</dbReference>
<evidence type="ECO:0000256" key="1">
    <source>
        <dbReference type="SAM" id="Coils"/>
    </source>
</evidence>
<reference evidence="3 4" key="1">
    <citation type="submission" date="2021-06" db="EMBL/GenBank/DDBJ databases">
        <title>A haploid diamondback moth (Plutella xylostella L.) genome assembly resolves 31 chromosomes and identifies a diamide resistance mutation.</title>
        <authorList>
            <person name="Ward C.M."/>
            <person name="Perry K.D."/>
            <person name="Baker G."/>
            <person name="Powis K."/>
            <person name="Heckel D.G."/>
            <person name="Baxter S.W."/>
        </authorList>
    </citation>
    <scope>NUCLEOTIDE SEQUENCE [LARGE SCALE GENOMIC DNA]</scope>
    <source>
        <strain evidence="3 4">LV</strain>
        <tissue evidence="3">Single pupa</tissue>
    </source>
</reference>
<comment type="caution">
    <text evidence="3">The sequence shown here is derived from an EMBL/GenBank/DDBJ whole genome shotgun (WGS) entry which is preliminary data.</text>
</comment>
<keyword evidence="4" id="KW-1185">Reference proteome</keyword>
<proteinExistence type="predicted"/>
<keyword evidence="1" id="KW-0175">Coiled coil</keyword>
<feature type="region of interest" description="Disordered" evidence="2">
    <location>
        <begin position="451"/>
        <end position="471"/>
    </location>
</feature>
<gene>
    <name evidence="3" type="ORF">JYU34_021670</name>
</gene>
<evidence type="ECO:0000313" key="4">
    <source>
        <dbReference type="Proteomes" id="UP000823941"/>
    </source>
</evidence>
<sequence length="962" mass="108832">MTFRLNSDWRTRRNQFGSVSPNYAPMHYSIASYCTETKADGMNKADLNELFTPDVCLSQLHMLPNPLQKNLADTLPAPEVEPPSFKMRNPPISHENLTRSTESMKVDGEVHEAHALSSIGNFISGVFSVLSAAMPAMPFQRRPKPQSCDQKGLNSDSRDAPPSPLDFWPPANTEQQNKNNCRDQLNTQSCENNINAETKEKEMSVDVRAAAAHCEAKINNVRSLLNTSKTERVSPRSSIRQRPKKVFVEPSSVNQHYEEVTLQDDFIHLPNDASVECISPCKITNSELMQIDAAKIKTEMAPLETMDIIKPLRDISITEDKTIKDVLPNGSVQVQNIEAKKNLLNGTAKIENKDTSKILCNGTSHIKSITKTNTPLTNGTTKLEKIDELQASKSDTDVESKDVVDKLIDTKTEIIQSCEDKLSRLKALLSERRKNNTKSCLNTETNNVEPIKDTKCDTPMAKPIPVPKVQNKRYKNPNRLNVDKRKQCQLRRNIKDDMTFADEINVEPSSVENSPQIHISTHFASNLDKPANPSVVISKSPASESTENLSSSSDCFFNEIAGRFHKNSTTESEDSFQIVFADSPQHSPRTRKVSDCDSEDSFIIFEDSPDSCYTSTDVFGHHSDAGSESDSSAYDSDVDSGRATFKLSHSLSRTISDLTDDSLYEDSVNTVSKPRPYSDSEDEVDCAVKICDEIPDKDLDHCVKVGEVSASDQSTGLLLDDAKKIEKKKKPVKKVTFSSDPPKVRVMRVWAYAARQARAGHWEKHAVDRERFKRRIADVDMAISWVLKPQHRARVKFQRFMPWWHAERRREIAEKKQREEEEKIRAERERIRAEEEAEQERIWAEQEAIRLEQERVAAEEKRKKEEEARRIEEEKKRVVEEKKKQYEAKLGKREFSSKVLAPKRLIVRLSRSSVISKFEANCAPKPLKAEVTHKDKDTGKTSTKVDAKPAPVTKNGFVQSYD</sequence>
<evidence type="ECO:0000256" key="2">
    <source>
        <dbReference type="SAM" id="MobiDB-lite"/>
    </source>
</evidence>
<feature type="region of interest" description="Disordered" evidence="2">
    <location>
        <begin position="927"/>
        <end position="962"/>
    </location>
</feature>
<accession>A0ABQ7PRF8</accession>
<dbReference type="EMBL" id="JAHIBW010000030">
    <property type="protein sequence ID" value="KAG7295475.1"/>
    <property type="molecule type" value="Genomic_DNA"/>
</dbReference>
<evidence type="ECO:0000313" key="3">
    <source>
        <dbReference type="EMBL" id="KAG7295475.1"/>
    </source>
</evidence>
<feature type="region of interest" description="Disordered" evidence="2">
    <location>
        <begin position="139"/>
        <end position="178"/>
    </location>
</feature>
<dbReference type="PANTHER" id="PTHR16489:SF12">
    <property type="entry name" value="GH11727P"/>
    <property type="match status" value="1"/>
</dbReference>
<feature type="coiled-coil region" evidence="1">
    <location>
        <begin position="809"/>
        <end position="889"/>
    </location>
</feature>